<dbReference type="OrthoDB" id="117685at2157"/>
<dbReference type="InterPro" id="IPR011009">
    <property type="entry name" value="Kinase-like_dom_sf"/>
</dbReference>
<dbReference type="RefSeq" id="WP_095638076.1">
    <property type="nucleotide sequence ID" value="NZ_NSKC01000012.1"/>
</dbReference>
<dbReference type="Gene3D" id="1.10.510.10">
    <property type="entry name" value="Transferase(Phosphotransferase) domain 1"/>
    <property type="match status" value="1"/>
</dbReference>
<dbReference type="EMBL" id="NSKC01000012">
    <property type="protein sequence ID" value="PAU80240.1"/>
    <property type="molecule type" value="Genomic_DNA"/>
</dbReference>
<dbReference type="PROSITE" id="PS50011">
    <property type="entry name" value="PROTEIN_KINASE_DOM"/>
    <property type="match status" value="1"/>
</dbReference>
<dbReference type="PANTHER" id="PTHR24348">
    <property type="entry name" value="SERINE/THREONINE-PROTEIN KINASE UNC-51-RELATED"/>
    <property type="match status" value="1"/>
</dbReference>
<dbReference type="SUPFAM" id="SSF56112">
    <property type="entry name" value="Protein kinase-like (PK-like)"/>
    <property type="match status" value="1"/>
</dbReference>
<proteinExistence type="predicted"/>
<sequence>MRDRLSLQQVQGELPRFDLEKKLAYGGQKDVFLGEFEGEEVVVKTIALEELQHVKRAELEVEVMNDIESQVLVDLRMHFPDRIEGQEVLVLVEEFIPGDTLREEINKNGPSLELGVRVLQTVLNSLKEFEEKEYVHRDIKPENIMVQPDGSIRLLDVGVVRALEGSDLTPTDWARSPGTVEYSSPEMLANDKDIQNVRTDFFSLGIVFFEAVTGVHPFDVEEFTIEDAIQNSVHRKMADLVSLPSELEGLELFFEQMVSSDIHRRHRTVEIAQKDLGRITEGTSYDV</sequence>
<dbReference type="SMART" id="SM00220">
    <property type="entry name" value="S_TKc"/>
    <property type="match status" value="1"/>
</dbReference>
<dbReference type="CDD" id="cd14014">
    <property type="entry name" value="STKc_PknB_like"/>
    <property type="match status" value="1"/>
</dbReference>
<dbReference type="InterPro" id="IPR008271">
    <property type="entry name" value="Ser/Thr_kinase_AS"/>
</dbReference>
<dbReference type="GO" id="GO:0004674">
    <property type="term" value="F:protein serine/threonine kinase activity"/>
    <property type="evidence" value="ECO:0007669"/>
    <property type="project" value="InterPro"/>
</dbReference>
<comment type="caution">
    <text evidence="2">The sequence shown here is derived from an EMBL/GenBank/DDBJ whole genome shotgun (WGS) entry which is preliminary data.</text>
</comment>
<dbReference type="Proteomes" id="UP000218083">
    <property type="component" value="Unassembled WGS sequence"/>
</dbReference>
<dbReference type="InterPro" id="IPR045269">
    <property type="entry name" value="Atg1-like"/>
</dbReference>
<evidence type="ECO:0000313" key="2">
    <source>
        <dbReference type="EMBL" id="PAU80240.1"/>
    </source>
</evidence>
<name>A0A2A2F609_9EURY</name>
<organism evidence="2 3">
    <name type="scientific">Halorubrum salipaludis</name>
    <dbReference type="NCBI Taxonomy" id="2032630"/>
    <lineage>
        <taxon>Archaea</taxon>
        <taxon>Methanobacteriati</taxon>
        <taxon>Methanobacteriota</taxon>
        <taxon>Stenosarchaea group</taxon>
        <taxon>Halobacteria</taxon>
        <taxon>Halobacteriales</taxon>
        <taxon>Haloferacaceae</taxon>
        <taxon>Halorubrum</taxon>
    </lineage>
</organism>
<accession>A0A2A2F609</accession>
<evidence type="ECO:0000313" key="3">
    <source>
        <dbReference type="Proteomes" id="UP000218083"/>
    </source>
</evidence>
<feature type="domain" description="Protein kinase" evidence="1">
    <location>
        <begin position="17"/>
        <end position="279"/>
    </location>
</feature>
<dbReference type="PROSITE" id="PS00108">
    <property type="entry name" value="PROTEIN_KINASE_ST"/>
    <property type="match status" value="1"/>
</dbReference>
<dbReference type="GO" id="GO:0005737">
    <property type="term" value="C:cytoplasm"/>
    <property type="evidence" value="ECO:0007669"/>
    <property type="project" value="TreeGrafter"/>
</dbReference>
<dbReference type="AlphaFoldDB" id="A0A2A2F609"/>
<evidence type="ECO:0000259" key="1">
    <source>
        <dbReference type="PROSITE" id="PS50011"/>
    </source>
</evidence>
<gene>
    <name evidence="2" type="ORF">CK500_15335</name>
</gene>
<keyword evidence="3" id="KW-1185">Reference proteome</keyword>
<dbReference type="GO" id="GO:0005524">
    <property type="term" value="F:ATP binding"/>
    <property type="evidence" value="ECO:0007669"/>
    <property type="project" value="InterPro"/>
</dbReference>
<reference evidence="2 3" key="1">
    <citation type="submission" date="2017-08" db="EMBL/GenBank/DDBJ databases">
        <title>The strain WRN001 was isolated from Binhai saline alkaline soil, Tianjin, China.</title>
        <authorList>
            <person name="Liu D."/>
            <person name="Zhang G."/>
        </authorList>
    </citation>
    <scope>NUCLEOTIDE SEQUENCE [LARGE SCALE GENOMIC DNA]</scope>
    <source>
        <strain evidence="2 3">WN019</strain>
    </source>
</reference>
<protein>
    <recommendedName>
        <fullName evidence="1">Protein kinase domain-containing protein</fullName>
    </recommendedName>
</protein>
<dbReference type="Pfam" id="PF00069">
    <property type="entry name" value="Pkinase"/>
    <property type="match status" value="1"/>
</dbReference>
<dbReference type="InterPro" id="IPR000719">
    <property type="entry name" value="Prot_kinase_dom"/>
</dbReference>